<dbReference type="GO" id="GO:0008017">
    <property type="term" value="F:microtubule binding"/>
    <property type="evidence" value="ECO:0007669"/>
    <property type="project" value="EnsemblFungi"/>
</dbReference>
<reference evidence="12 13" key="1">
    <citation type="journal article" date="2016" name="Sci. Rep.">
        <title>Insights into Adaptations to a Near-Obligate Nematode Endoparasitic Lifestyle from the Finished Genome of Drechmeria coniospora.</title>
        <authorList>
            <person name="Zhang L."/>
            <person name="Zhou Z."/>
            <person name="Guo Q."/>
            <person name="Fokkens L."/>
            <person name="Miskei M."/>
            <person name="Pocsi I."/>
            <person name="Zhang W."/>
            <person name="Chen M."/>
            <person name="Wang L."/>
            <person name="Sun Y."/>
            <person name="Donzelli B.G."/>
            <person name="Gibson D.M."/>
            <person name="Nelson D.R."/>
            <person name="Luo J.G."/>
            <person name="Rep M."/>
            <person name="Liu H."/>
            <person name="Yang S."/>
            <person name="Wang J."/>
            <person name="Krasnoff S.B."/>
            <person name="Xu Y."/>
            <person name="Molnar I."/>
            <person name="Lin M."/>
        </authorList>
    </citation>
    <scope>NUCLEOTIDE SEQUENCE [LARGE SCALE GENOMIC DNA]</scope>
    <source>
        <strain evidence="12 13">ARSEF 6962</strain>
    </source>
</reference>
<dbReference type="PANTHER" id="PTHR10856">
    <property type="entry name" value="CORONIN"/>
    <property type="match status" value="1"/>
</dbReference>
<comment type="similarity">
    <text evidence="1 9">Belongs to the WD repeat coronin family.</text>
</comment>
<evidence type="ECO:0000256" key="3">
    <source>
        <dbReference type="ARBA" id="ARBA00022574"/>
    </source>
</evidence>
<dbReference type="InterPro" id="IPR015048">
    <property type="entry name" value="DUF1899"/>
</dbReference>
<dbReference type="InterPro" id="IPR015943">
    <property type="entry name" value="WD40/YVTN_repeat-like_dom_sf"/>
</dbReference>
<dbReference type="SUPFAM" id="SSF50978">
    <property type="entry name" value="WD40 repeat-like"/>
    <property type="match status" value="1"/>
</dbReference>
<dbReference type="SMART" id="SM01167">
    <property type="entry name" value="DUF1900"/>
    <property type="match status" value="1"/>
</dbReference>
<dbReference type="Pfam" id="PF16300">
    <property type="entry name" value="WD40_4"/>
    <property type="match status" value="1"/>
</dbReference>
<proteinExistence type="inferred from homology"/>
<dbReference type="PROSITE" id="PS50294">
    <property type="entry name" value="WD_REPEATS_REGION"/>
    <property type="match status" value="3"/>
</dbReference>
<evidence type="ECO:0000256" key="2">
    <source>
        <dbReference type="ARBA" id="ARBA00022553"/>
    </source>
</evidence>
<evidence type="ECO:0000313" key="12">
    <source>
        <dbReference type="EMBL" id="KYK60048.1"/>
    </source>
</evidence>
<dbReference type="EMBL" id="LAYC01000001">
    <property type="protein sequence ID" value="KYK60048.1"/>
    <property type="molecule type" value="Genomic_DNA"/>
</dbReference>
<dbReference type="InterPro" id="IPR001680">
    <property type="entry name" value="WD40_rpt"/>
</dbReference>
<dbReference type="GO" id="GO:0030674">
    <property type="term" value="F:protein-macromolecule adaptor activity"/>
    <property type="evidence" value="ECO:0007669"/>
    <property type="project" value="EnsemblFungi"/>
</dbReference>
<evidence type="ECO:0000256" key="7">
    <source>
        <dbReference type="ARBA" id="ARBA00062568"/>
    </source>
</evidence>
<dbReference type="AlphaFoldDB" id="A0A151GSJ1"/>
<dbReference type="PRINTS" id="PR00320">
    <property type="entry name" value="GPROTEINBRPT"/>
</dbReference>
<dbReference type="PROSITE" id="PS00678">
    <property type="entry name" value="WD_REPEATS_1"/>
    <property type="match status" value="3"/>
</dbReference>
<evidence type="ECO:0000256" key="8">
    <source>
        <dbReference type="PROSITE-ProRule" id="PRU00221"/>
    </source>
</evidence>
<feature type="repeat" description="WD" evidence="8">
    <location>
        <begin position="77"/>
        <end position="119"/>
    </location>
</feature>
<dbReference type="GO" id="GO:0030139">
    <property type="term" value="C:endocytic vesicle"/>
    <property type="evidence" value="ECO:0007669"/>
    <property type="project" value="EnsemblFungi"/>
</dbReference>
<comment type="caution">
    <text evidence="12">The sequence shown here is derived from an EMBL/GenBank/DDBJ whole genome shotgun (WGS) entry which is preliminary data.</text>
</comment>
<keyword evidence="5" id="KW-0175">Coiled coil</keyword>
<dbReference type="GO" id="GO:2000601">
    <property type="term" value="P:positive regulation of Arp2/3 complex-mediated actin nucleation"/>
    <property type="evidence" value="ECO:0007669"/>
    <property type="project" value="EnsemblFungi"/>
</dbReference>
<feature type="compositionally biased region" description="Acidic residues" evidence="10">
    <location>
        <begin position="462"/>
        <end position="476"/>
    </location>
</feature>
<evidence type="ECO:0000256" key="6">
    <source>
        <dbReference type="ARBA" id="ARBA00023203"/>
    </source>
</evidence>
<dbReference type="GO" id="GO:0071933">
    <property type="term" value="F:Arp2/3 complex binding"/>
    <property type="evidence" value="ECO:0007669"/>
    <property type="project" value="EnsemblFungi"/>
</dbReference>
<dbReference type="InParanoid" id="A0A151GSJ1"/>
<evidence type="ECO:0000256" key="1">
    <source>
        <dbReference type="ARBA" id="ARBA00009482"/>
    </source>
</evidence>
<dbReference type="Gene3D" id="2.130.10.10">
    <property type="entry name" value="YVTN repeat-like/Quinoprotein amine dehydrogenase"/>
    <property type="match status" value="1"/>
</dbReference>
<dbReference type="GO" id="GO:0034316">
    <property type="term" value="P:negative regulation of Arp2/3 complex-mediated actin nucleation"/>
    <property type="evidence" value="ECO:0007669"/>
    <property type="project" value="EnsemblFungi"/>
</dbReference>
<dbReference type="GO" id="GO:0007015">
    <property type="term" value="P:actin filament organization"/>
    <property type="evidence" value="ECO:0007669"/>
    <property type="project" value="EnsemblFungi"/>
</dbReference>
<dbReference type="InterPro" id="IPR015505">
    <property type="entry name" value="Coronin"/>
</dbReference>
<dbReference type="GO" id="GO:1990819">
    <property type="term" value="C:mating projection actin fusion focus"/>
    <property type="evidence" value="ECO:0007669"/>
    <property type="project" value="EnsemblFungi"/>
</dbReference>
<feature type="repeat" description="WD" evidence="8">
    <location>
        <begin position="133"/>
        <end position="175"/>
    </location>
</feature>
<dbReference type="GO" id="GO:0051015">
    <property type="term" value="F:actin filament binding"/>
    <property type="evidence" value="ECO:0007669"/>
    <property type="project" value="EnsemblFungi"/>
</dbReference>
<feature type="domain" description="DUF1899" evidence="11">
    <location>
        <begin position="4"/>
        <end position="68"/>
    </location>
</feature>
<name>A0A151GSJ1_DRECN</name>
<dbReference type="FunCoup" id="A0A151GSJ1">
    <property type="interactions" value="321"/>
</dbReference>
<dbReference type="PANTHER" id="PTHR10856:SF0">
    <property type="entry name" value="CORONIN"/>
    <property type="match status" value="1"/>
</dbReference>
<feature type="repeat" description="WD" evidence="8">
    <location>
        <begin position="175"/>
        <end position="216"/>
    </location>
</feature>
<keyword evidence="6" id="KW-0009">Actin-binding</keyword>
<accession>A0A151GSJ1</accession>
<evidence type="ECO:0000256" key="5">
    <source>
        <dbReference type="ARBA" id="ARBA00023054"/>
    </source>
</evidence>
<dbReference type="SMART" id="SM00320">
    <property type="entry name" value="WD40"/>
    <property type="match status" value="4"/>
</dbReference>
<feature type="region of interest" description="Disordered" evidence="10">
    <location>
        <begin position="403"/>
        <end position="547"/>
    </location>
</feature>
<evidence type="ECO:0000256" key="4">
    <source>
        <dbReference type="ARBA" id="ARBA00022737"/>
    </source>
</evidence>
<dbReference type="InterPro" id="IPR019775">
    <property type="entry name" value="WD40_repeat_CS"/>
</dbReference>
<dbReference type="Pfam" id="PF08953">
    <property type="entry name" value="DUF1899"/>
    <property type="match status" value="1"/>
</dbReference>
<organism evidence="12 13">
    <name type="scientific">Drechmeria coniospora</name>
    <name type="common">Nematophagous fungus</name>
    <name type="synonym">Meria coniospora</name>
    <dbReference type="NCBI Taxonomy" id="98403"/>
    <lineage>
        <taxon>Eukaryota</taxon>
        <taxon>Fungi</taxon>
        <taxon>Dikarya</taxon>
        <taxon>Ascomycota</taxon>
        <taxon>Pezizomycotina</taxon>
        <taxon>Sordariomycetes</taxon>
        <taxon>Hypocreomycetidae</taxon>
        <taxon>Hypocreales</taxon>
        <taxon>Ophiocordycipitaceae</taxon>
        <taxon>Drechmeria</taxon>
    </lineage>
</organism>
<dbReference type="InterPro" id="IPR036322">
    <property type="entry name" value="WD40_repeat_dom_sf"/>
</dbReference>
<feature type="compositionally biased region" description="Low complexity" evidence="10">
    <location>
        <begin position="500"/>
        <end position="542"/>
    </location>
</feature>
<dbReference type="GO" id="GO:0051666">
    <property type="term" value="P:actin cortical patch localization"/>
    <property type="evidence" value="ECO:0007669"/>
    <property type="project" value="EnsemblFungi"/>
</dbReference>
<dbReference type="Pfam" id="PF00400">
    <property type="entry name" value="WD40"/>
    <property type="match status" value="3"/>
</dbReference>
<dbReference type="GO" id="GO:0110085">
    <property type="term" value="C:mitotic actomyosin contractile ring"/>
    <property type="evidence" value="ECO:0007669"/>
    <property type="project" value="EnsemblFungi"/>
</dbReference>
<dbReference type="SMART" id="SM01166">
    <property type="entry name" value="DUF1899"/>
    <property type="match status" value="1"/>
</dbReference>
<keyword evidence="3 8" id="KW-0853">WD repeat</keyword>
<evidence type="ECO:0000313" key="13">
    <source>
        <dbReference type="Proteomes" id="UP000076580"/>
    </source>
</evidence>
<dbReference type="InterPro" id="IPR020472">
    <property type="entry name" value="WD40_PAC1"/>
</dbReference>
<evidence type="ECO:0000256" key="10">
    <source>
        <dbReference type="SAM" id="MobiDB-lite"/>
    </source>
</evidence>
<keyword evidence="13" id="KW-1185">Reference proteome</keyword>
<dbReference type="FunFam" id="2.130.10.10:FF:000197">
    <property type="entry name" value="Coronin"/>
    <property type="match status" value="1"/>
</dbReference>
<dbReference type="GeneID" id="63713825"/>
<comment type="subunit">
    <text evidence="7">Binds to F-actin.</text>
</comment>
<dbReference type="GO" id="GO:0030479">
    <property type="term" value="C:actin cortical patch"/>
    <property type="evidence" value="ECO:0007669"/>
    <property type="project" value="EnsemblFungi"/>
</dbReference>
<dbReference type="STRING" id="98403.A0A151GSJ1"/>
<sequence>MAGRFVRASKYRHVFGKSTRKEFCYDNLHISRNAWDTNLVKVNPEYLSVNWDASGGGAFAVIPLSEKGKLPDQIPLFRGHTAAVLDTDWNPFHDRIVASASEDGKVFVWEVPQNFTLHTDAEEIVHVSPASKLGGHSRKVGQVLFNPAAENILASASGDFTVKLWDIGTGQSPLTLKHGDIVQSLSWSAAGNMLVTTSRDKKIRVWDVRQEKPVHDALGHSGAKNSRAVWLGEHNRFATTGFSRMSERQVALWEPGRTEPIGGFTMLDSISGVCMPFWDDGSNCLYLAGKGDGNIRYFEYENDKFEFLSEYKSADPQRGIAFVPRRGINVHENEIMRAYKTVNDSYIEPISFTVPRRAETFQADIFPPAIGTKPAASAKEWFDGKTAIPAKIDFESIYDGNAPREVPSDYKPVSPTKPVPPPVAKSEPRKEEVVPAAVRSPPPTMNERKASMSTMATRFQDNEEDDEADDNDETSSFEEVTRPAQRTAAPIRSEPKPTVAGPARAQPGPAAAPARAPSPVKTPTTTTYAPTAATASNQSSSAGVESSLDQIKRLIENQTKIISAQNDKIGLLTGEVESLKKKISSAGSQDQIERIRQLELELEEARS</sequence>
<dbReference type="Proteomes" id="UP000076580">
    <property type="component" value="Chromosome 01"/>
</dbReference>
<dbReference type="RefSeq" id="XP_040659400.1">
    <property type="nucleotide sequence ID" value="XM_040798517.1"/>
</dbReference>
<dbReference type="GO" id="GO:0071846">
    <property type="term" value="P:actin filament debranching"/>
    <property type="evidence" value="ECO:0007669"/>
    <property type="project" value="EnsemblFungi"/>
</dbReference>
<dbReference type="PROSITE" id="PS50082">
    <property type="entry name" value="WD_REPEATS_2"/>
    <property type="match status" value="3"/>
</dbReference>
<keyword evidence="2" id="KW-0597">Phosphoprotein</keyword>
<keyword evidence="4 9" id="KW-0677">Repeat</keyword>
<gene>
    <name evidence="12" type="ORF">DCS_01182</name>
</gene>
<dbReference type="GO" id="GO:0007017">
    <property type="term" value="P:microtubule-based process"/>
    <property type="evidence" value="ECO:0007669"/>
    <property type="project" value="EnsemblFungi"/>
</dbReference>
<protein>
    <recommendedName>
        <fullName evidence="9">Coronin</fullName>
    </recommendedName>
</protein>
<evidence type="ECO:0000256" key="9">
    <source>
        <dbReference type="RuleBase" id="RU280818"/>
    </source>
</evidence>
<evidence type="ECO:0000259" key="11">
    <source>
        <dbReference type="SMART" id="SM01166"/>
    </source>
</evidence>